<evidence type="ECO:0000259" key="2">
    <source>
        <dbReference type="Pfam" id="PF26616"/>
    </source>
</evidence>
<evidence type="ECO:0000313" key="3">
    <source>
        <dbReference type="EMBL" id="CAJ2502781.1"/>
    </source>
</evidence>
<proteinExistence type="predicted"/>
<organism evidence="3 4">
    <name type="scientific">Anthostomella pinea</name>
    <dbReference type="NCBI Taxonomy" id="933095"/>
    <lineage>
        <taxon>Eukaryota</taxon>
        <taxon>Fungi</taxon>
        <taxon>Dikarya</taxon>
        <taxon>Ascomycota</taxon>
        <taxon>Pezizomycotina</taxon>
        <taxon>Sordariomycetes</taxon>
        <taxon>Xylariomycetidae</taxon>
        <taxon>Xylariales</taxon>
        <taxon>Xylariaceae</taxon>
        <taxon>Anthostomella</taxon>
    </lineage>
</organism>
<reference evidence="3" key="1">
    <citation type="submission" date="2023-10" db="EMBL/GenBank/DDBJ databases">
        <authorList>
            <person name="Hackl T."/>
        </authorList>
    </citation>
    <scope>NUCLEOTIDE SEQUENCE</scope>
</reference>
<gene>
    <name evidence="3" type="ORF">KHLLAP_LOCUS3249</name>
</gene>
<name>A0AAI8VE87_9PEZI</name>
<dbReference type="InterPro" id="IPR058257">
    <property type="entry name" value="CorA-like_dom"/>
</dbReference>
<keyword evidence="1" id="KW-0472">Membrane</keyword>
<evidence type="ECO:0000313" key="4">
    <source>
        <dbReference type="Proteomes" id="UP001295740"/>
    </source>
</evidence>
<dbReference type="Pfam" id="PF26616">
    <property type="entry name" value="CorA-like"/>
    <property type="match status" value="1"/>
</dbReference>
<keyword evidence="1" id="KW-1133">Transmembrane helix</keyword>
<feature type="transmembrane region" description="Helical" evidence="1">
    <location>
        <begin position="486"/>
        <end position="506"/>
    </location>
</feature>
<dbReference type="AlphaFoldDB" id="A0AAI8VE87"/>
<feature type="transmembrane region" description="Helical" evidence="1">
    <location>
        <begin position="437"/>
        <end position="459"/>
    </location>
</feature>
<feature type="domain" description="CorA-like transporter" evidence="2">
    <location>
        <begin position="13"/>
        <end position="301"/>
    </location>
</feature>
<dbReference type="EMBL" id="CAUWAG010000004">
    <property type="protein sequence ID" value="CAJ2502781.1"/>
    <property type="molecule type" value="Genomic_DNA"/>
</dbReference>
<keyword evidence="1" id="KW-0812">Transmembrane</keyword>
<comment type="caution">
    <text evidence="3">The sequence shown here is derived from an EMBL/GenBank/DDBJ whole genome shotgun (WGS) entry which is preliminary data.</text>
</comment>
<sequence length="536" mass="61381">MATISLPLQFAASYTNLDQYPNKVVLRSNHGSSQLRALRDRLRARAPRLLVGDADTHIPIRDILLDGKVKKNNLDSDDALKEWLDDHSTSDPLQPERRIGESATKADPRCRFVFLTADTVTSPLKISLRSLERLFSYHQVSPNFLDFLDVYGSLAAKDSELRFSGFREELYLQNPHPGTICPDLSRSGRHFQLCYNLKTVVLKDPDPQSLIPWKIRQDVIHHQFDAGTGVQLWIFGDPHAVMQALIAEAFNEHKNCRDKFATVSQSFRSSLEVHLETARWAAGGWRQHILSLEDKIEKLTSPFVFQTDPLTSHIDPRDLFLVQAYEDKTNETTMVLESNIDNMESLCTFYRDLVKDEGFPNPERHLCSQSVKTFCSRIRELTYDGKMQVRRAQVLAKRVADQKTIFIQLLQTQAGLRAEGLSSIMWRQGKKNSYEAIAMRVITVITLLYLPPTFVSTIFSTDIVKYQGDDGQLNVEAFSSLALQRWLMVCLPLMAFTLLAAFGWYWHERAEIRKDTARLEENYPDTFNKSISTDSW</sequence>
<dbReference type="Proteomes" id="UP001295740">
    <property type="component" value="Unassembled WGS sequence"/>
</dbReference>
<dbReference type="Gene3D" id="1.20.58.340">
    <property type="entry name" value="Magnesium transport protein CorA, transmembrane region"/>
    <property type="match status" value="1"/>
</dbReference>
<keyword evidence="4" id="KW-1185">Reference proteome</keyword>
<protein>
    <submittedName>
        <fullName evidence="3">Uu.00g101750.m01.CDS01</fullName>
    </submittedName>
</protein>
<accession>A0AAI8VE87</accession>
<evidence type="ECO:0000256" key="1">
    <source>
        <dbReference type="SAM" id="Phobius"/>
    </source>
</evidence>